<name>A0A6S7FIS7_9BURK</name>
<gene>
    <name evidence="1" type="ORF">LMG6000_06092</name>
</gene>
<proteinExistence type="predicted"/>
<dbReference type="RefSeq" id="WP_063639335.1">
    <property type="nucleotide sequence ID" value="NZ_CADILH010000014.1"/>
</dbReference>
<evidence type="ECO:0000313" key="2">
    <source>
        <dbReference type="Proteomes" id="UP000494183"/>
    </source>
</evidence>
<accession>A0A6S7FIS7</accession>
<organism evidence="1 2">
    <name type="scientific">Achromobacter insolitus</name>
    <dbReference type="NCBI Taxonomy" id="217204"/>
    <lineage>
        <taxon>Bacteria</taxon>
        <taxon>Pseudomonadati</taxon>
        <taxon>Pseudomonadota</taxon>
        <taxon>Betaproteobacteria</taxon>
        <taxon>Burkholderiales</taxon>
        <taxon>Alcaligenaceae</taxon>
        <taxon>Achromobacter</taxon>
    </lineage>
</organism>
<dbReference type="EMBL" id="CADILH010000014">
    <property type="protein sequence ID" value="CAB3939177.1"/>
    <property type="molecule type" value="Genomic_DNA"/>
</dbReference>
<reference evidence="1 2" key="1">
    <citation type="submission" date="2020-04" db="EMBL/GenBank/DDBJ databases">
        <authorList>
            <person name="De Canck E."/>
        </authorList>
    </citation>
    <scope>NUCLEOTIDE SEQUENCE [LARGE SCALE GENOMIC DNA]</scope>
    <source>
        <strain evidence="1 2">LMG 6000</strain>
    </source>
</reference>
<dbReference type="AlphaFoldDB" id="A0A6S7FIS7"/>
<dbReference type="Proteomes" id="UP000494183">
    <property type="component" value="Unassembled WGS sequence"/>
</dbReference>
<sequence length="90" mass="9668">MQTRDPVPTPTDAREPLWERLRRIDDARPDFPGEHVIVFGAGAWLMFTGMRSGPGWKGVILTALGTALVGRAASGTGGIAKAARILKRLS</sequence>
<protein>
    <submittedName>
        <fullName evidence="1">Uncharacterized protein</fullName>
    </submittedName>
</protein>
<evidence type="ECO:0000313" key="1">
    <source>
        <dbReference type="EMBL" id="CAB3939177.1"/>
    </source>
</evidence>
<keyword evidence="2" id="KW-1185">Reference proteome</keyword>